<feature type="domain" description="Fibronectin type-III" evidence="3">
    <location>
        <begin position="534"/>
        <end position="623"/>
    </location>
</feature>
<dbReference type="Pfam" id="PF00041">
    <property type="entry name" value="fn3"/>
    <property type="match status" value="1"/>
</dbReference>
<dbReference type="CDD" id="cd00063">
    <property type="entry name" value="FN3"/>
    <property type="match status" value="1"/>
</dbReference>
<dbReference type="PROSITE" id="PS50853">
    <property type="entry name" value="FN3"/>
    <property type="match status" value="1"/>
</dbReference>
<proteinExistence type="predicted"/>
<evidence type="ECO:0000313" key="6">
    <source>
        <dbReference type="Proteomes" id="UP000614200"/>
    </source>
</evidence>
<evidence type="ECO:0000256" key="1">
    <source>
        <dbReference type="ARBA" id="ARBA00022737"/>
    </source>
</evidence>
<keyword evidence="6" id="KW-1185">Reference proteome</keyword>
<organism evidence="5 6">
    <name type="scientific">Fusibacter ferrireducens</name>
    <dbReference type="NCBI Taxonomy" id="2785058"/>
    <lineage>
        <taxon>Bacteria</taxon>
        <taxon>Bacillati</taxon>
        <taxon>Bacillota</taxon>
        <taxon>Clostridia</taxon>
        <taxon>Eubacteriales</taxon>
        <taxon>Eubacteriales Family XII. Incertae Sedis</taxon>
        <taxon>Fusibacter</taxon>
    </lineage>
</organism>
<gene>
    <name evidence="5" type="ORF">ISU02_07340</name>
</gene>
<evidence type="ECO:0000256" key="2">
    <source>
        <dbReference type="SAM" id="MobiDB-lite"/>
    </source>
</evidence>
<dbReference type="InterPro" id="IPR003961">
    <property type="entry name" value="FN3_dom"/>
</dbReference>
<feature type="region of interest" description="Disordered" evidence="2">
    <location>
        <begin position="609"/>
        <end position="651"/>
    </location>
</feature>
<protein>
    <submittedName>
        <fullName evidence="5">S-layer homology domain-containing protein</fullName>
    </submittedName>
</protein>
<feature type="non-terminal residue" evidence="5">
    <location>
        <position position="1"/>
    </location>
</feature>
<evidence type="ECO:0000259" key="4">
    <source>
        <dbReference type="PROSITE" id="PS51272"/>
    </source>
</evidence>
<name>A0ABR9ZR52_9FIRM</name>
<sequence length="1067" mass="112387">TGATLSLYKPDSTLVSSSPTANGDGTYRFNGLAGGTSYYVQQSINNVVSAASSIVTVSSPSAPTATAGQELISVSDFTLGADLKLYLTSGSAIIATANNITESIYVFNDVVPNSAMYYVTQTVNGVEGSKSTLTTSTLRTPIATAGIGYVDVSNVYTGATMTLYTTSGSAIDITPTANGDGTYRFNDLAGGTSYYVRQSINNVISTASSTVTVSSPSAPTVTAGLESLSVSDFIPGADLKLYLTSGSAIIATANNVTKSIYVFNNVVPNNAMYYVTQTVNGVEGAKTTLTTPTLRTPVATAGIRYVDVSNVYTGATLTLYSNSDSVISTTPIENGDGTYRFSNLTDGASHYVRQGINGILSAVSNTVTVASPDAPGAPTVTAGVESLIVSDIISGANLKLYTTSGSAMVASVNNITEPVYTFNNVVPNSSKYYVTQVFDGVEGTKSNDVTPTLRTPIINAGVDYVDVSNVYPGSIVKIYTTSGASISITPTSNGDGTYRFNGLMAGVAYYVDQTINGVVSAVSNIVTVAVPPTIPSAPTHVVAVAGDAQATVSFMIPNDDGGSPISSYIVTSSPGNIKATGNGSPITVTGLTNGTQYVFSVVAVNGVGSSVSSSNSNAIIPRAPSSGENDKDEPEPEKTPETNIPETDSNGAEVIVNGVSNSTGILKATNNEKGQTVSTLVIDTERLQKILDEQGNKAKIILPVKTDSDIAVGLLNGRMVKNMEDLEATLTVETNSATYTLPASEIDIDFISKQFGQEISLADIEVQIEIAKTPADAVKVVENAAVAGEFSIMVPAMDFNIRCTYQDKTVDISKFNEYIERTIAIPEGVDPTRITTGVIVKADGTTYHVPTKVFESGGKYYAVINSLTNSTYTLIWHPIEFEDAVSHWAKAAINNMGSRMVVKGVDKTHYAPENDITRAEFMTILIQALGLAPEAGKNTFKDVSSEEWYTGYIEAAHSYGISDIDIGTLFRPNDKITREQVMVMIARAMKNTGLQIAVTLEDRQLFDAKYTDLDEATPSTRPSIEACLKAGIITGRSSTTVAPKSYITRAEVAVVIEKLLKKSDLIE</sequence>
<feature type="domain" description="SLH" evidence="4">
    <location>
        <begin position="876"/>
        <end position="935"/>
    </location>
</feature>
<dbReference type="InterPro" id="IPR013783">
    <property type="entry name" value="Ig-like_fold"/>
</dbReference>
<dbReference type="SUPFAM" id="SSF49265">
    <property type="entry name" value="Fibronectin type III"/>
    <property type="match status" value="1"/>
</dbReference>
<dbReference type="EMBL" id="JADKNH010000004">
    <property type="protein sequence ID" value="MBF4692927.1"/>
    <property type="molecule type" value="Genomic_DNA"/>
</dbReference>
<evidence type="ECO:0000259" key="3">
    <source>
        <dbReference type="PROSITE" id="PS50853"/>
    </source>
</evidence>
<comment type="caution">
    <text evidence="5">The sequence shown here is derived from an EMBL/GenBank/DDBJ whole genome shotgun (WGS) entry which is preliminary data.</text>
</comment>
<evidence type="ECO:0000313" key="5">
    <source>
        <dbReference type="EMBL" id="MBF4692927.1"/>
    </source>
</evidence>
<reference evidence="5 6" key="1">
    <citation type="submission" date="2020-11" db="EMBL/GenBank/DDBJ databases">
        <title>Fusibacter basophilias sp. nov.</title>
        <authorList>
            <person name="Qiu D."/>
        </authorList>
    </citation>
    <scope>NUCLEOTIDE SEQUENCE [LARGE SCALE GENOMIC DNA]</scope>
    <source>
        <strain evidence="5 6">Q10-2</strain>
    </source>
</reference>
<dbReference type="InterPro" id="IPR036116">
    <property type="entry name" value="FN3_sf"/>
</dbReference>
<dbReference type="Pfam" id="PF00395">
    <property type="entry name" value="SLH"/>
    <property type="match status" value="3"/>
</dbReference>
<feature type="domain" description="SLH" evidence="4">
    <location>
        <begin position="1007"/>
        <end position="1067"/>
    </location>
</feature>
<dbReference type="InterPro" id="IPR001119">
    <property type="entry name" value="SLH_dom"/>
</dbReference>
<dbReference type="SMART" id="SM00060">
    <property type="entry name" value="FN3"/>
    <property type="match status" value="1"/>
</dbReference>
<dbReference type="PROSITE" id="PS51272">
    <property type="entry name" value="SLH"/>
    <property type="match status" value="3"/>
</dbReference>
<accession>A0ABR9ZR52</accession>
<feature type="domain" description="SLH" evidence="4">
    <location>
        <begin position="936"/>
        <end position="999"/>
    </location>
</feature>
<dbReference type="RefSeq" id="WP_194701167.1">
    <property type="nucleotide sequence ID" value="NZ_JADKNH010000004.1"/>
</dbReference>
<keyword evidence="1" id="KW-0677">Repeat</keyword>
<feature type="compositionally biased region" description="Low complexity" evidence="2">
    <location>
        <begin position="609"/>
        <end position="618"/>
    </location>
</feature>
<dbReference type="Gene3D" id="2.60.40.10">
    <property type="entry name" value="Immunoglobulins"/>
    <property type="match status" value="1"/>
</dbReference>
<dbReference type="Proteomes" id="UP000614200">
    <property type="component" value="Unassembled WGS sequence"/>
</dbReference>